<proteinExistence type="predicted"/>
<evidence type="ECO:0000313" key="3">
    <source>
        <dbReference type="Proteomes" id="UP000094819"/>
    </source>
</evidence>
<dbReference type="GeneID" id="30195336"/>
<evidence type="ECO:0000256" key="1">
    <source>
        <dbReference type="SAM" id="MobiDB-lite"/>
    </source>
</evidence>
<dbReference type="Proteomes" id="UP000094819">
    <property type="component" value="Unassembled WGS sequence"/>
</dbReference>
<organism evidence="2 3">
    <name type="scientific">Cryptococcus wingfieldii CBS 7118</name>
    <dbReference type="NCBI Taxonomy" id="1295528"/>
    <lineage>
        <taxon>Eukaryota</taxon>
        <taxon>Fungi</taxon>
        <taxon>Dikarya</taxon>
        <taxon>Basidiomycota</taxon>
        <taxon>Agaricomycotina</taxon>
        <taxon>Tremellomycetes</taxon>
        <taxon>Tremellales</taxon>
        <taxon>Cryptococcaceae</taxon>
        <taxon>Cryptococcus</taxon>
    </lineage>
</organism>
<comment type="caution">
    <text evidence="2">The sequence shown here is derived from an EMBL/GenBank/DDBJ whole genome shotgun (WGS) entry which is preliminary data.</text>
</comment>
<keyword evidence="3" id="KW-1185">Reference proteome</keyword>
<reference evidence="2 3" key="1">
    <citation type="submission" date="2016-06" db="EMBL/GenBank/DDBJ databases">
        <title>Evolution of pathogenesis and genome organization in the Tremellales.</title>
        <authorList>
            <person name="Cuomo C."/>
            <person name="Litvintseva A."/>
            <person name="Heitman J."/>
            <person name="Chen Y."/>
            <person name="Sun S."/>
            <person name="Springer D."/>
            <person name="Dromer F."/>
            <person name="Young S."/>
            <person name="Zeng Q."/>
            <person name="Chapman S."/>
            <person name="Gujja S."/>
            <person name="Saif S."/>
            <person name="Birren B."/>
        </authorList>
    </citation>
    <scope>NUCLEOTIDE SEQUENCE [LARGE SCALE GENOMIC DNA]</scope>
    <source>
        <strain evidence="2 3">CBS 7118</strain>
    </source>
</reference>
<dbReference type="RefSeq" id="XP_019029909.1">
    <property type="nucleotide sequence ID" value="XM_019178190.1"/>
</dbReference>
<dbReference type="AlphaFoldDB" id="A0A1E3IQC1"/>
<feature type="compositionally biased region" description="Basic and acidic residues" evidence="1">
    <location>
        <begin position="73"/>
        <end position="86"/>
    </location>
</feature>
<sequence>MTAESLAAQRQKDLQNSRNSHARIKRVAQDHKALNHKIADLESRISTVQTSLTMSEEEQIELFNAWAQAKAERGKEDSQLEFDKVLDGQTSNDN</sequence>
<name>A0A1E3IQC1_9TREE</name>
<feature type="region of interest" description="Disordered" evidence="1">
    <location>
        <begin position="1"/>
        <end position="22"/>
    </location>
</feature>
<protein>
    <submittedName>
        <fullName evidence="2">Uncharacterized protein</fullName>
    </submittedName>
</protein>
<dbReference type="EMBL" id="AWGH01000020">
    <property type="protein sequence ID" value="ODN90807.1"/>
    <property type="molecule type" value="Genomic_DNA"/>
</dbReference>
<accession>A0A1E3IQC1</accession>
<feature type="region of interest" description="Disordered" evidence="1">
    <location>
        <begin position="73"/>
        <end position="94"/>
    </location>
</feature>
<evidence type="ECO:0000313" key="2">
    <source>
        <dbReference type="EMBL" id="ODN90807.1"/>
    </source>
</evidence>
<gene>
    <name evidence="2" type="ORF">L198_06124</name>
</gene>